<gene>
    <name evidence="3" type="ORF">ARD30_00650</name>
    <name evidence="4" type="ORF">SAMN05660750_03704</name>
</gene>
<dbReference type="PIRSF" id="PIRSF028177">
    <property type="entry name" value="Polyketide_synth_Omtfrase_TcmP"/>
    <property type="match status" value="1"/>
</dbReference>
<dbReference type="InterPro" id="IPR007213">
    <property type="entry name" value="Ppm1/Ppm2/Tcmp"/>
</dbReference>
<evidence type="ECO:0000313" key="6">
    <source>
        <dbReference type="Proteomes" id="UP000190130"/>
    </source>
</evidence>
<dbReference type="EMBL" id="FUYX01000011">
    <property type="protein sequence ID" value="SKC02677.1"/>
    <property type="molecule type" value="Genomic_DNA"/>
</dbReference>
<organism evidence="3 5">
    <name type="scientific">Bosea thiooxidans</name>
    <dbReference type="NCBI Taxonomy" id="53254"/>
    <lineage>
        <taxon>Bacteria</taxon>
        <taxon>Pseudomonadati</taxon>
        <taxon>Pseudomonadota</taxon>
        <taxon>Alphaproteobacteria</taxon>
        <taxon>Hyphomicrobiales</taxon>
        <taxon>Boseaceae</taxon>
        <taxon>Bosea</taxon>
    </lineage>
</organism>
<dbReference type="Gene3D" id="3.40.50.150">
    <property type="entry name" value="Vaccinia Virus protein VP39"/>
    <property type="match status" value="1"/>
</dbReference>
<evidence type="ECO:0000313" key="5">
    <source>
        <dbReference type="Proteomes" id="UP000051562"/>
    </source>
</evidence>
<dbReference type="SUPFAM" id="SSF53335">
    <property type="entry name" value="S-adenosyl-L-methionine-dependent methyltransferases"/>
    <property type="match status" value="1"/>
</dbReference>
<dbReference type="OrthoDB" id="9800233at2"/>
<dbReference type="PANTHER" id="PTHR43619">
    <property type="entry name" value="S-ADENOSYL-L-METHIONINE-DEPENDENT METHYLTRANSFERASE YKTD-RELATED"/>
    <property type="match status" value="1"/>
</dbReference>
<name>A0A0Q3L6F0_9HYPH</name>
<dbReference type="RefSeq" id="WP_055726269.1">
    <property type="nucleotide sequence ID" value="NZ_FUYX01000011.1"/>
</dbReference>
<dbReference type="GO" id="GO:0032259">
    <property type="term" value="P:methylation"/>
    <property type="evidence" value="ECO:0007669"/>
    <property type="project" value="UniProtKB-KW"/>
</dbReference>
<evidence type="ECO:0000313" key="3">
    <source>
        <dbReference type="EMBL" id="KQK32324.1"/>
    </source>
</evidence>
<reference evidence="4 6" key="2">
    <citation type="submission" date="2017-02" db="EMBL/GenBank/DDBJ databases">
        <authorList>
            <person name="Peterson S.W."/>
        </authorList>
    </citation>
    <scope>NUCLEOTIDE SEQUENCE [LARGE SCALE GENOMIC DNA]</scope>
    <source>
        <strain evidence="4 6">DSM 9653</strain>
    </source>
</reference>
<dbReference type="InterPro" id="IPR016874">
    <property type="entry name" value="TcmP-like"/>
</dbReference>
<dbReference type="PANTHER" id="PTHR43619:SF2">
    <property type="entry name" value="S-ADENOSYL-L-METHIONINE-DEPENDENT METHYLTRANSFERASES SUPERFAMILY PROTEIN"/>
    <property type="match status" value="1"/>
</dbReference>
<evidence type="ECO:0000313" key="4">
    <source>
        <dbReference type="EMBL" id="SKC02677.1"/>
    </source>
</evidence>
<dbReference type="Proteomes" id="UP000051562">
    <property type="component" value="Unassembled WGS sequence"/>
</dbReference>
<dbReference type="Proteomes" id="UP000190130">
    <property type="component" value="Unassembled WGS sequence"/>
</dbReference>
<dbReference type="AlphaFoldDB" id="A0A0Q3L6F0"/>
<evidence type="ECO:0000256" key="1">
    <source>
        <dbReference type="ARBA" id="ARBA00022603"/>
    </source>
</evidence>
<dbReference type="Pfam" id="PF04072">
    <property type="entry name" value="LCM"/>
    <property type="match status" value="1"/>
</dbReference>
<dbReference type="STRING" id="53254.SAMN05660750_03704"/>
<reference evidence="3 5" key="1">
    <citation type="submission" date="2015-10" db="EMBL/GenBank/DDBJ databases">
        <title>Draft genome of Bosea thiooxidans.</title>
        <authorList>
            <person name="Wang X."/>
        </authorList>
    </citation>
    <scope>NUCLEOTIDE SEQUENCE [LARGE SCALE GENOMIC DNA]</scope>
    <source>
        <strain evidence="3 5">CGMCC 9174</strain>
    </source>
</reference>
<keyword evidence="5" id="KW-1185">Reference proteome</keyword>
<evidence type="ECO:0000256" key="2">
    <source>
        <dbReference type="ARBA" id="ARBA00022679"/>
    </source>
</evidence>
<protein>
    <submittedName>
        <fullName evidence="3 4">Methyltransferase</fullName>
    </submittedName>
</protein>
<dbReference type="InterPro" id="IPR029063">
    <property type="entry name" value="SAM-dependent_MTases_sf"/>
</dbReference>
<dbReference type="EMBL" id="LMAR01000001">
    <property type="protein sequence ID" value="KQK32324.1"/>
    <property type="molecule type" value="Genomic_DNA"/>
</dbReference>
<proteinExistence type="predicted"/>
<dbReference type="GO" id="GO:0008168">
    <property type="term" value="F:methyltransferase activity"/>
    <property type="evidence" value="ECO:0007669"/>
    <property type="project" value="UniProtKB-KW"/>
</dbReference>
<sequence>MAGEKVTLSGAKETLLVTLSAKAGESRLHDSLLKDRFAAEAMARIDYDFSRLGVDRDMMIGVALRAHVIDGWTRDFIARNPEATVLNLGCGLDSRIFRVAPPPGILWFDVDYPDVVALRQRLYPPRQNCRLLGSSVTEPGWLEAVPGDRSTFVIAEGLLPYLEPQDVLRLLDRLIAHVPGGELAFDAYSALGLALIAWQPSIRATGATLHWSLDDPSELTADLPRLELVEELTGYGSDGYDPRQIARMSLPARMAVELFGWIPALSRIGRLLRFRF</sequence>
<keyword evidence="2 3" id="KW-0808">Transferase</keyword>
<accession>A0A0Q3L6F0</accession>
<keyword evidence="1 3" id="KW-0489">Methyltransferase</keyword>